<keyword evidence="1" id="KW-0812">Transmembrane</keyword>
<accession>A0A7R9ML25</accession>
<dbReference type="Gene3D" id="1.20.1250.20">
    <property type="entry name" value="MFS general substrate transporter like domains"/>
    <property type="match status" value="1"/>
</dbReference>
<feature type="non-terminal residue" evidence="2">
    <location>
        <position position="1"/>
    </location>
</feature>
<reference evidence="2" key="1">
    <citation type="submission" date="2020-11" db="EMBL/GenBank/DDBJ databases">
        <authorList>
            <person name="Tran Van P."/>
        </authorList>
    </citation>
    <scope>NUCLEOTIDE SEQUENCE</scope>
</reference>
<gene>
    <name evidence="2" type="ORF">ONB1V03_LOCUS17836</name>
</gene>
<evidence type="ECO:0000313" key="3">
    <source>
        <dbReference type="Proteomes" id="UP000728032"/>
    </source>
</evidence>
<dbReference type="EMBL" id="OC937882">
    <property type="protein sequence ID" value="CAD7661275.1"/>
    <property type="molecule type" value="Genomic_DNA"/>
</dbReference>
<feature type="transmembrane region" description="Helical" evidence="1">
    <location>
        <begin position="64"/>
        <end position="86"/>
    </location>
</feature>
<keyword evidence="3" id="KW-1185">Reference proteome</keyword>
<keyword evidence="1" id="KW-1133">Transmembrane helix</keyword>
<dbReference type="Proteomes" id="UP000728032">
    <property type="component" value="Unassembled WGS sequence"/>
</dbReference>
<evidence type="ECO:0000313" key="2">
    <source>
        <dbReference type="EMBL" id="CAD7661275.1"/>
    </source>
</evidence>
<protein>
    <submittedName>
        <fullName evidence="2">Uncharacterized protein</fullName>
    </submittedName>
</protein>
<dbReference type="EMBL" id="CAJPVJ010023057">
    <property type="protein sequence ID" value="CAG2178411.1"/>
    <property type="molecule type" value="Genomic_DNA"/>
</dbReference>
<organism evidence="2">
    <name type="scientific">Oppiella nova</name>
    <dbReference type="NCBI Taxonomy" id="334625"/>
    <lineage>
        <taxon>Eukaryota</taxon>
        <taxon>Metazoa</taxon>
        <taxon>Ecdysozoa</taxon>
        <taxon>Arthropoda</taxon>
        <taxon>Chelicerata</taxon>
        <taxon>Arachnida</taxon>
        <taxon>Acari</taxon>
        <taxon>Acariformes</taxon>
        <taxon>Sarcoptiformes</taxon>
        <taxon>Oribatida</taxon>
        <taxon>Brachypylina</taxon>
        <taxon>Oppioidea</taxon>
        <taxon>Oppiidae</taxon>
        <taxon>Oppiella</taxon>
    </lineage>
</organism>
<proteinExistence type="predicted"/>
<dbReference type="OrthoDB" id="4142200at2759"/>
<sequence>MGIQLENRRLPSAKLYMACLAAQMGSVLLGCALGWSGPALVDMARSDSKPRLTESDHDTNIKTWIGSSMTLGALFGGIIGVFWSAADIIIFRRSLYCGLAIDELWSRGSVPTFVAEISTPNIRGLLGMAFN</sequence>
<keyword evidence="1" id="KW-0472">Membrane</keyword>
<dbReference type="AlphaFoldDB" id="A0A7R9ML25"/>
<evidence type="ECO:0000256" key="1">
    <source>
        <dbReference type="SAM" id="Phobius"/>
    </source>
</evidence>
<dbReference type="InterPro" id="IPR036259">
    <property type="entry name" value="MFS_trans_sf"/>
</dbReference>
<feature type="transmembrane region" description="Helical" evidence="1">
    <location>
        <begin position="15"/>
        <end position="35"/>
    </location>
</feature>
<name>A0A7R9ML25_9ACAR</name>